<proteinExistence type="predicted"/>
<keyword evidence="2" id="KW-1185">Reference proteome</keyword>
<evidence type="ECO:0000313" key="2">
    <source>
        <dbReference type="Proteomes" id="UP000018144"/>
    </source>
</evidence>
<sequence>MNPKKDQFARNTISINNAAGQQVNTTHAASTTLLTGVAPPASTVPVTSATIPTIRLPTYRTIPNGWTKRCILNVCNLTVGLMFMEHDPMHRQYAIDTAKELCMG</sequence>
<accession>U4LHF9</accession>
<dbReference type="EMBL" id="HF936265">
    <property type="protein sequence ID" value="CCX15919.1"/>
    <property type="molecule type" value="Genomic_DNA"/>
</dbReference>
<dbReference type="AlphaFoldDB" id="U4LHF9"/>
<dbReference type="Proteomes" id="UP000018144">
    <property type="component" value="Unassembled WGS sequence"/>
</dbReference>
<reference evidence="1 2" key="1">
    <citation type="journal article" date="2013" name="PLoS Genet.">
        <title>The genome and development-dependent transcriptomes of Pyronema confluens: a window into fungal evolution.</title>
        <authorList>
            <person name="Traeger S."/>
            <person name="Altegoer F."/>
            <person name="Freitag M."/>
            <person name="Gabaldon T."/>
            <person name="Kempken F."/>
            <person name="Kumar A."/>
            <person name="Marcet-Houben M."/>
            <person name="Poggeler S."/>
            <person name="Stajich J.E."/>
            <person name="Nowrousian M."/>
        </authorList>
    </citation>
    <scope>NUCLEOTIDE SEQUENCE [LARGE SCALE GENOMIC DNA]</scope>
    <source>
        <strain evidence="2">CBS 100304</strain>
        <tissue evidence="1">Vegetative mycelium</tissue>
    </source>
</reference>
<evidence type="ECO:0000313" key="1">
    <source>
        <dbReference type="EMBL" id="CCX15919.1"/>
    </source>
</evidence>
<organism evidence="1 2">
    <name type="scientific">Pyronema omphalodes (strain CBS 100304)</name>
    <name type="common">Pyronema confluens</name>
    <dbReference type="NCBI Taxonomy" id="1076935"/>
    <lineage>
        <taxon>Eukaryota</taxon>
        <taxon>Fungi</taxon>
        <taxon>Dikarya</taxon>
        <taxon>Ascomycota</taxon>
        <taxon>Pezizomycotina</taxon>
        <taxon>Pezizomycetes</taxon>
        <taxon>Pezizales</taxon>
        <taxon>Pyronemataceae</taxon>
        <taxon>Pyronema</taxon>
    </lineage>
</organism>
<gene>
    <name evidence="1" type="ORF">PCON_02378</name>
</gene>
<name>U4LHF9_PYROM</name>
<protein>
    <submittedName>
        <fullName evidence="1">Uncharacterized protein</fullName>
    </submittedName>
</protein>